<dbReference type="GeneID" id="107265150"/>
<sequence>MEIMEDGNLVDRVRILLQRDMEYYQEKQTVLREPLCIRVSGGKLDFPRHASFAAIKIVTWWEAEFISAFKRVSGLSSTCDKEASKDVSEGVIKNIQPKEFISLILDTSDQLLEHLHTLIQEALDHADLAVLTATLGAAALVRNCLWCYNQQVKDEVSLESSEKIYKCYKSYHEMAEALAERLLDLHCRLISLYILNEADSLSWHAAKSFFEKERCSFVIQMWWLYMQGTKADLWNTVPPKMAQRVFSGMLNESLSIITARFIHVLSMRDNSVAIMLLELFVRQCIGYTVKFEPNRSGHKMDSNEGCGGFLCIGSACNHSLVMSPSLGLYSLIYILANTTTDPLHIIIPALRQDPMWNTYLDRQQVWNQARPPWLNALLTPLHSIMLPIVETLLDAVKTGASIYQTMSLTLTCLTELFVCIPVGILRTAFAIDENIPAHCHPLGGSVLLQILCSSLYSVLLKVSESSKKDAEDSPKTAVEFNGEIGAFNPHDKSASAIALAEALCSIDEDNKHTSQIEILHNTIKESIELRDSSLCDTRLRNMSCVVETFADELLFTETGRRSLKVLYDYIVQASDWILASLKLTDNNIRTNFIASANFSKSTKTLPQIMFHIEDAAFDQLLTGSTNWEMILSQPLSTTIDRVRNQILIRPEFKDIGQLRQDEREAAILIKKLCSTVKSARIK</sequence>
<dbReference type="InterPro" id="IPR027993">
    <property type="entry name" value="DUF4495"/>
</dbReference>
<dbReference type="AlphaFoldDB" id="A0AAJ7RCU7"/>
<dbReference type="Proteomes" id="UP000694920">
    <property type="component" value="Unplaced"/>
</dbReference>
<dbReference type="Pfam" id="PF14906">
    <property type="entry name" value="DUF4495"/>
    <property type="match status" value="1"/>
</dbReference>
<proteinExistence type="predicted"/>
<evidence type="ECO:0000313" key="1">
    <source>
        <dbReference type="Proteomes" id="UP000694920"/>
    </source>
</evidence>
<accession>A0AAJ7RCU7</accession>
<reference evidence="2" key="1">
    <citation type="submission" date="2025-08" db="UniProtKB">
        <authorList>
            <consortium name="RefSeq"/>
        </authorList>
    </citation>
    <scope>IDENTIFICATION</scope>
</reference>
<evidence type="ECO:0000313" key="2">
    <source>
        <dbReference type="RefSeq" id="XP_024938115.1"/>
    </source>
</evidence>
<gene>
    <name evidence="2" type="primary">LOC107265150</name>
</gene>
<keyword evidence="1" id="KW-1185">Reference proteome</keyword>
<dbReference type="PANTHER" id="PTHR33960:SF1">
    <property type="entry name" value="SIMILAR TO KIAA0825 PROTEIN"/>
    <property type="match status" value="1"/>
</dbReference>
<dbReference type="RefSeq" id="XP_024938115.1">
    <property type="nucleotide sequence ID" value="XM_025082347.1"/>
</dbReference>
<dbReference type="PANTHER" id="PTHR33960">
    <property type="entry name" value="SIMILAR TO KIAA0825 PROTEIN"/>
    <property type="match status" value="1"/>
</dbReference>
<organism evidence="1 2">
    <name type="scientific">Cephus cinctus</name>
    <name type="common">Wheat stem sawfly</name>
    <dbReference type="NCBI Taxonomy" id="211228"/>
    <lineage>
        <taxon>Eukaryota</taxon>
        <taxon>Metazoa</taxon>
        <taxon>Ecdysozoa</taxon>
        <taxon>Arthropoda</taxon>
        <taxon>Hexapoda</taxon>
        <taxon>Insecta</taxon>
        <taxon>Pterygota</taxon>
        <taxon>Neoptera</taxon>
        <taxon>Endopterygota</taxon>
        <taxon>Hymenoptera</taxon>
        <taxon>Cephoidea</taxon>
        <taxon>Cephidae</taxon>
        <taxon>Cephus</taxon>
    </lineage>
</organism>
<name>A0AAJ7RCU7_CEPCN</name>
<protein>
    <submittedName>
        <fullName evidence="2">Uncharacterized protein LOC107265150 isoform X3</fullName>
    </submittedName>
</protein>